<name>A0A8S1PRQ4_PARPR</name>
<dbReference type="Proteomes" id="UP000688137">
    <property type="component" value="Unassembled WGS sequence"/>
</dbReference>
<evidence type="ECO:0000313" key="4">
    <source>
        <dbReference type="Proteomes" id="UP000688137"/>
    </source>
</evidence>
<feature type="transmembrane region" description="Helical" evidence="2">
    <location>
        <begin position="324"/>
        <end position="346"/>
    </location>
</feature>
<keyword evidence="4" id="KW-1185">Reference proteome</keyword>
<feature type="transmembrane region" description="Helical" evidence="2">
    <location>
        <begin position="217"/>
        <end position="238"/>
    </location>
</feature>
<reference evidence="3" key="1">
    <citation type="submission" date="2021-01" db="EMBL/GenBank/DDBJ databases">
        <authorList>
            <consortium name="Genoscope - CEA"/>
            <person name="William W."/>
        </authorList>
    </citation>
    <scope>NUCLEOTIDE SEQUENCE</scope>
</reference>
<feature type="compositionally biased region" description="Low complexity" evidence="1">
    <location>
        <begin position="1"/>
        <end position="26"/>
    </location>
</feature>
<evidence type="ECO:0000256" key="1">
    <source>
        <dbReference type="SAM" id="MobiDB-lite"/>
    </source>
</evidence>
<evidence type="ECO:0000313" key="3">
    <source>
        <dbReference type="EMBL" id="CAD8105238.1"/>
    </source>
</evidence>
<feature type="transmembrane region" description="Helical" evidence="2">
    <location>
        <begin position="147"/>
        <end position="167"/>
    </location>
</feature>
<comment type="caution">
    <text evidence="3">The sequence shown here is derived from an EMBL/GenBank/DDBJ whole genome shotgun (WGS) entry which is preliminary data.</text>
</comment>
<feature type="region of interest" description="Disordered" evidence="1">
    <location>
        <begin position="550"/>
        <end position="569"/>
    </location>
</feature>
<organism evidence="3 4">
    <name type="scientific">Paramecium primaurelia</name>
    <dbReference type="NCBI Taxonomy" id="5886"/>
    <lineage>
        <taxon>Eukaryota</taxon>
        <taxon>Sar</taxon>
        <taxon>Alveolata</taxon>
        <taxon>Ciliophora</taxon>
        <taxon>Intramacronucleata</taxon>
        <taxon>Oligohymenophorea</taxon>
        <taxon>Peniculida</taxon>
        <taxon>Parameciidae</taxon>
        <taxon>Paramecium</taxon>
    </lineage>
</organism>
<feature type="transmembrane region" description="Helical" evidence="2">
    <location>
        <begin position="629"/>
        <end position="647"/>
    </location>
</feature>
<protein>
    <recommendedName>
        <fullName evidence="5">Transmembrane protein</fullName>
    </recommendedName>
</protein>
<sequence>MYPKSQINQQQKISQKPSTSSTQQQPYTMKSAKKESQKESHPKSQTQNTSLKIPPLIGDVHIAAVTLSNHPNPDIVSLINEEKKIQINSRINPQSSKLSCFKKKPDPILSWDHHQEKQLYSEFLEFIESRFKEVQIRPNINKYYAKIGLQVFIYILNLLEIFFTLGYSIHNQDLGIFLTCYITSILLTIFSHSLSWMYSFKLRQIVKKNIFLNLPYYLFYSALGVLSYFKISPFIYYFNRNQSLKEFSFSEINKYLILDGEDKFRNPLRLLKKRTKPVNIFRELIFHRLSVLSMIITLCLQTAPQLFIQGFFNSYLSRWDGYNIVSYIILIGNLIYYLLELQFVVLTTTSRFMQTELQFKLKKIKLKYFKETKQLLKADQKQIGFIKSFYFHIDSSKLSTYEKNVCMVYIITFLTRYKKMQNIQFHFIDCYDEIALQYLANCLKLIQVQTISLLYHDQHNLGHLESIFQKQDFPNLILQFQDEDSIDALWDADQIDINEEEEKIQQILYIENPKINSGWQAVQHNYFVNFEYIKLSEHFIKVISKEQQPSIKASKGSPEVDKQQNQETIKQNLQESPEQIVQEAQAKITVITKRALFEEFIGKFSFLLIFYDCYIKLSQLNECQASLQSIYSITNGLFQFFSLVYIIYSSSQNDFSKALLVLTLVHPILQLISFGVFQSKVFRGVSIAKQAFYIFLYGFFNFFKIWDIIMIVLYLAVKKFADQVRREFSAEGYLKFKNYASKFEGSLPISVFSYKAVQIDPKNIMQIKKQPFYQAVIWVTDVQEALNKLPQFYIYLLALPNGQIDPIFGISFTQQIKESYISIKQLLEVFIQDFFIPALILCTVSVEQFLQSMLYFNSITNQMKLEYPKSFSILSKANERFIKEKCNLKINIKTLDFSSYKDLKREKILAQVRVVLASIDSILEIDEAQRIFCMGSEINDFIRCLIVSPIYQLKLNFYLDEVDPHHIHYTNAIIQFCPSKLHFLQVYVEATEIKNMQFSVGRQDSLKAFSYSYFQIVKVQKFNPLLRQKKNSKSILEIKEEFLHLDRYNFEQFYFEVSGNLGLSQCHEFFTKFTEMKYLKLSLQNKADIQTFEFQRNIKSQLDVLDITFENIRLDFQEFSFKTLKTLKMILKKCEFEKANLIKILASLNFEDTKEVYIDISQCTQNFTTIEQTELIRNLERKKIDVFIKI</sequence>
<gene>
    <name evidence="3" type="ORF">PPRIM_AZ9-3.1.T1260128</name>
</gene>
<feature type="compositionally biased region" description="Basic and acidic residues" evidence="1">
    <location>
        <begin position="32"/>
        <end position="42"/>
    </location>
</feature>
<feature type="transmembrane region" description="Helical" evidence="2">
    <location>
        <begin position="659"/>
        <end position="679"/>
    </location>
</feature>
<keyword evidence="2" id="KW-0472">Membrane</keyword>
<feature type="transmembrane region" description="Helical" evidence="2">
    <location>
        <begin position="174"/>
        <end position="197"/>
    </location>
</feature>
<feature type="region of interest" description="Disordered" evidence="1">
    <location>
        <begin position="1"/>
        <end position="51"/>
    </location>
</feature>
<evidence type="ECO:0008006" key="5">
    <source>
        <dbReference type="Google" id="ProtNLM"/>
    </source>
</evidence>
<evidence type="ECO:0000256" key="2">
    <source>
        <dbReference type="SAM" id="Phobius"/>
    </source>
</evidence>
<feature type="transmembrane region" description="Helical" evidence="2">
    <location>
        <begin position="691"/>
        <end position="717"/>
    </location>
</feature>
<dbReference type="EMBL" id="CAJJDM010000129">
    <property type="protein sequence ID" value="CAD8105238.1"/>
    <property type="molecule type" value="Genomic_DNA"/>
</dbReference>
<accession>A0A8S1PRQ4</accession>
<keyword evidence="2" id="KW-1133">Transmembrane helix</keyword>
<keyword evidence="2" id="KW-0812">Transmembrane</keyword>
<proteinExistence type="predicted"/>
<dbReference type="AlphaFoldDB" id="A0A8S1PRQ4"/>